<comment type="caution">
    <text evidence="3">The sequence shown here is derived from an EMBL/GenBank/DDBJ whole genome shotgun (WGS) entry which is preliminary data.</text>
</comment>
<evidence type="ECO:0000259" key="2">
    <source>
        <dbReference type="Pfam" id="PF24626"/>
    </source>
</evidence>
<dbReference type="InterPro" id="IPR021109">
    <property type="entry name" value="Peptidase_aspartic_dom_sf"/>
</dbReference>
<dbReference type="Proteomes" id="UP000826271">
    <property type="component" value="Unassembled WGS sequence"/>
</dbReference>
<gene>
    <name evidence="3" type="ORF">BUALT_Bualt10G0034600</name>
</gene>
<organism evidence="3 4">
    <name type="scientific">Buddleja alternifolia</name>
    <dbReference type="NCBI Taxonomy" id="168488"/>
    <lineage>
        <taxon>Eukaryota</taxon>
        <taxon>Viridiplantae</taxon>
        <taxon>Streptophyta</taxon>
        <taxon>Embryophyta</taxon>
        <taxon>Tracheophyta</taxon>
        <taxon>Spermatophyta</taxon>
        <taxon>Magnoliopsida</taxon>
        <taxon>eudicotyledons</taxon>
        <taxon>Gunneridae</taxon>
        <taxon>Pentapetalae</taxon>
        <taxon>asterids</taxon>
        <taxon>lamiids</taxon>
        <taxon>Lamiales</taxon>
        <taxon>Scrophulariaceae</taxon>
        <taxon>Buddlejeae</taxon>
        <taxon>Buddleja</taxon>
    </lineage>
</organism>
<dbReference type="SUPFAM" id="SSF50630">
    <property type="entry name" value="Acid proteases"/>
    <property type="match status" value="1"/>
</dbReference>
<dbReference type="InterPro" id="IPR056924">
    <property type="entry name" value="SH3_Tf2-1"/>
</dbReference>
<name>A0AAV6X6P4_9LAMI</name>
<sequence length="571" mass="63766">MVDTRSNDLRKVVDTIVEQMWIDCENSAKEMTELKTMMANLAAHVGGNRTNGASGSRDPGAESYTHRGQVAQGPGYNMPTKCSMVEFPRFSGEDLRGCIFRCEQFFEVYDTPFDAKVRLATVYLEGKALQWHQDPMAELMNLKQTGSIKEYLDKFDELLNNVELSEGYAQEKTAILDGGMVCDDEEEEEIEEVELELKSVDQEGKESSPIDFPVLVHAMSGVVDFRTMRVTGHTGNQNIYILINTGSTHNFLDVQTARRLGCSIVETDLFPVSVADGNKIFSSSACKNFSWKMQDVMFVADMMMIPLGGCDMVLGIQWLAQLGDIRSNLDKLTMEFMMNGRKVALRGRKPANMKVIDQGKMKKLLKKTTQISMLQVGVLTPLDDEQQKAPNINMEMVGPSQVYSLEHDSLNNVLHRVGPVAYTLDLPPDSRIHSTFHVSQLKRRIGSQPCSPQLLVISTHHGHLVLAPEKILDRRISMGWPLGHLSFREEEAPAHGSFAKYARHLPAWTWARALVFVMGCPTRGSIGVSIHSGIHEHCPSTHELSGRSLALSARMRRLGARCASDPVRRLL</sequence>
<dbReference type="AlphaFoldDB" id="A0AAV6X6P4"/>
<reference evidence="3" key="1">
    <citation type="submission" date="2019-10" db="EMBL/GenBank/DDBJ databases">
        <authorList>
            <person name="Zhang R."/>
            <person name="Pan Y."/>
            <person name="Wang J."/>
            <person name="Ma R."/>
            <person name="Yu S."/>
        </authorList>
    </citation>
    <scope>NUCLEOTIDE SEQUENCE</scope>
    <source>
        <strain evidence="3">LA-IB0</strain>
        <tissue evidence="3">Leaf</tissue>
    </source>
</reference>
<dbReference type="EMBL" id="WHWC01000010">
    <property type="protein sequence ID" value="KAG8374813.1"/>
    <property type="molecule type" value="Genomic_DNA"/>
</dbReference>
<dbReference type="Pfam" id="PF24626">
    <property type="entry name" value="SH3_Tf2-1"/>
    <property type="match status" value="1"/>
</dbReference>
<keyword evidence="4" id="KW-1185">Reference proteome</keyword>
<dbReference type="CDD" id="cd00303">
    <property type="entry name" value="retropepsin_like"/>
    <property type="match status" value="1"/>
</dbReference>
<feature type="domain" description="Tf2-1-like SH3-like" evidence="2">
    <location>
        <begin position="412"/>
        <end position="443"/>
    </location>
</feature>
<dbReference type="Pfam" id="PF08284">
    <property type="entry name" value="RVP_2"/>
    <property type="match status" value="1"/>
</dbReference>
<evidence type="ECO:0000313" key="3">
    <source>
        <dbReference type="EMBL" id="KAG8374813.1"/>
    </source>
</evidence>
<feature type="region of interest" description="Disordered" evidence="1">
    <location>
        <begin position="47"/>
        <end position="72"/>
    </location>
</feature>
<evidence type="ECO:0000313" key="4">
    <source>
        <dbReference type="Proteomes" id="UP000826271"/>
    </source>
</evidence>
<evidence type="ECO:0000256" key="1">
    <source>
        <dbReference type="SAM" id="MobiDB-lite"/>
    </source>
</evidence>
<accession>A0AAV6X6P4</accession>
<proteinExistence type="predicted"/>
<dbReference type="Gene3D" id="2.40.70.10">
    <property type="entry name" value="Acid Proteases"/>
    <property type="match status" value="1"/>
</dbReference>
<protein>
    <recommendedName>
        <fullName evidence="2">Tf2-1-like SH3-like domain-containing protein</fullName>
    </recommendedName>
</protein>